<dbReference type="PRINTS" id="PR00792">
    <property type="entry name" value="PEPSIN"/>
</dbReference>
<feature type="active site" evidence="2">
    <location>
        <position position="554"/>
    </location>
</feature>
<accession>A0AA39ISM0</accession>
<dbReference type="InterPro" id="IPR001461">
    <property type="entry name" value="Aspartic_peptidase_A1"/>
</dbReference>
<dbReference type="PROSITE" id="PS00141">
    <property type="entry name" value="ASP_PROTEASE"/>
    <property type="match status" value="1"/>
</dbReference>
<reference evidence="6" key="1">
    <citation type="submission" date="2023-06" db="EMBL/GenBank/DDBJ databases">
        <title>Genomic analysis of the entomopathogenic nematode Steinernema hermaphroditum.</title>
        <authorList>
            <person name="Schwarz E.M."/>
            <person name="Heppert J.K."/>
            <person name="Baniya A."/>
            <person name="Schwartz H.T."/>
            <person name="Tan C.-H."/>
            <person name="Antoshechkin I."/>
            <person name="Sternberg P.W."/>
            <person name="Goodrich-Blair H."/>
            <person name="Dillman A.R."/>
        </authorList>
    </citation>
    <scope>NUCLEOTIDE SEQUENCE</scope>
    <source>
        <strain evidence="6">PS9179</strain>
        <tissue evidence="6">Whole animal</tissue>
    </source>
</reference>
<dbReference type="InterPro" id="IPR000210">
    <property type="entry name" value="BTB/POZ_dom"/>
</dbReference>
<gene>
    <name evidence="6" type="ORF">QR680_011127</name>
</gene>
<dbReference type="PROSITE" id="PS51767">
    <property type="entry name" value="PEPTIDASE_A1"/>
    <property type="match status" value="1"/>
</dbReference>
<dbReference type="GO" id="GO:0006508">
    <property type="term" value="P:proteolysis"/>
    <property type="evidence" value="ECO:0007669"/>
    <property type="project" value="UniProtKB-KW"/>
</dbReference>
<dbReference type="CDD" id="cd05471">
    <property type="entry name" value="pepsin_like"/>
    <property type="match status" value="1"/>
</dbReference>
<protein>
    <recommendedName>
        <fullName evidence="5">Peptidase A1 domain-containing protein</fullName>
    </recommendedName>
</protein>
<dbReference type="InterPro" id="IPR001969">
    <property type="entry name" value="Aspartic_peptidase_AS"/>
</dbReference>
<evidence type="ECO:0000259" key="5">
    <source>
        <dbReference type="PROSITE" id="PS51767"/>
    </source>
</evidence>
<evidence type="ECO:0000256" key="3">
    <source>
        <dbReference type="PIRSR" id="PIRSR601461-2"/>
    </source>
</evidence>
<dbReference type="InterPro" id="IPR011333">
    <property type="entry name" value="SKP1/BTB/POZ_sf"/>
</dbReference>
<keyword evidence="7" id="KW-1185">Reference proteome</keyword>
<feature type="active site" evidence="2">
    <location>
        <position position="329"/>
    </location>
</feature>
<dbReference type="Pfam" id="PF00651">
    <property type="entry name" value="BTB"/>
    <property type="match status" value="1"/>
</dbReference>
<dbReference type="EMBL" id="JAUCMV010000001">
    <property type="protein sequence ID" value="KAK0428996.1"/>
    <property type="molecule type" value="Genomic_DNA"/>
</dbReference>
<feature type="domain" description="Peptidase A1" evidence="5">
    <location>
        <begin position="311"/>
        <end position="661"/>
    </location>
</feature>
<comment type="similarity">
    <text evidence="1 4">Belongs to the peptidase A1 family.</text>
</comment>
<dbReference type="InterPro" id="IPR034164">
    <property type="entry name" value="Pepsin-like_dom"/>
</dbReference>
<dbReference type="PANTHER" id="PTHR47966">
    <property type="entry name" value="BETA-SITE APP-CLEAVING ENZYME, ISOFORM A-RELATED"/>
    <property type="match status" value="1"/>
</dbReference>
<evidence type="ECO:0000256" key="1">
    <source>
        <dbReference type="ARBA" id="ARBA00007447"/>
    </source>
</evidence>
<keyword evidence="4" id="KW-0064">Aspartyl protease</keyword>
<dbReference type="GO" id="GO:0004190">
    <property type="term" value="F:aspartic-type endopeptidase activity"/>
    <property type="evidence" value="ECO:0007669"/>
    <property type="project" value="UniProtKB-KW"/>
</dbReference>
<dbReference type="GO" id="GO:0005764">
    <property type="term" value="C:lysosome"/>
    <property type="evidence" value="ECO:0007669"/>
    <property type="project" value="TreeGrafter"/>
</dbReference>
<keyword evidence="4" id="KW-0645">Protease</keyword>
<dbReference type="AlphaFoldDB" id="A0AA39ISM0"/>
<dbReference type="Proteomes" id="UP001175271">
    <property type="component" value="Unassembled WGS sequence"/>
</dbReference>
<dbReference type="PANTHER" id="PTHR47966:SF45">
    <property type="entry name" value="PEPTIDASE A1 DOMAIN-CONTAINING PROTEIN"/>
    <property type="match status" value="1"/>
</dbReference>
<sequence>MEGSGQFTITFEASEVTAESKEFGEPQEIAGERFQVHLNLVKDDLRVYLFLVDSHKTLYHGCFESVCSLVGADKEKKVVLERENLSSVFSDVVSYTFSQWKSFLSGSSTLTLDLEILSMHSPFFAEAFKSSEEIRIAVEDQIFPIEVLLYFLYGIEVDLSLLSTDIIAKLLLLIDRYQCSILKSTVERKLLEIDEAKCLQKYLTEIDQCGMKHLARQVVNAYTGHDLKELQKKAKIANSFSASTTNAIINRSPIITTSIMKLLVFLALLGIASAAVHQMQLRGVQVPRNEPKSAILAKIGQQVNAFKDMYYVGNITVGTPAQNFTVLLDTGSAFFWVTDSSCGAQVQCPSYCTDGTLWGGQCEQYCAAQCCDGSSTYTDPKSSCAKKHRFDSSKSSSYKKNGQSWDITYATGEAKGVLGQDTVAFGGPGAKQLAVRNMVFGQASSTDSSQSKTPFDGILGLGLTSSIEGTVSPLIQAIRQRLFDEPIFTVYLERKGDVDNVEGGVITWGGIDSQNCGSDIHYAPLVGRGAWQFQLDGVSLGSYSNKKSIPALSDTGSGAIFGPKDAVDGIAKALKAVRVGTNYVLPCEGNPDLVFTIGGKKFAVKSENYVASVGARIVQGVKYCFLGILGRDGADHWTLGSPFIRQFCQIYDVQRTRIGIVAPKA</sequence>
<name>A0AA39ISM0_9BILA</name>
<evidence type="ECO:0000313" key="7">
    <source>
        <dbReference type="Proteomes" id="UP001175271"/>
    </source>
</evidence>
<evidence type="ECO:0000313" key="6">
    <source>
        <dbReference type="EMBL" id="KAK0428996.1"/>
    </source>
</evidence>
<keyword evidence="3" id="KW-1015">Disulfide bond</keyword>
<evidence type="ECO:0000256" key="4">
    <source>
        <dbReference type="RuleBase" id="RU000454"/>
    </source>
</evidence>
<dbReference type="CDD" id="cd18186">
    <property type="entry name" value="BTB_POZ_ZBTB_KLHL-like"/>
    <property type="match status" value="1"/>
</dbReference>
<feature type="disulfide bond" evidence="3">
    <location>
        <begin position="342"/>
        <end position="384"/>
    </location>
</feature>
<dbReference type="SUPFAM" id="SSF54695">
    <property type="entry name" value="POZ domain"/>
    <property type="match status" value="1"/>
</dbReference>
<dbReference type="Gene3D" id="3.30.710.10">
    <property type="entry name" value="Potassium Channel Kv1.1, Chain A"/>
    <property type="match status" value="1"/>
</dbReference>
<comment type="caution">
    <text evidence="6">The sequence shown here is derived from an EMBL/GenBank/DDBJ whole genome shotgun (WGS) entry which is preliminary data.</text>
</comment>
<organism evidence="6 7">
    <name type="scientific">Steinernema hermaphroditum</name>
    <dbReference type="NCBI Taxonomy" id="289476"/>
    <lineage>
        <taxon>Eukaryota</taxon>
        <taxon>Metazoa</taxon>
        <taxon>Ecdysozoa</taxon>
        <taxon>Nematoda</taxon>
        <taxon>Chromadorea</taxon>
        <taxon>Rhabditida</taxon>
        <taxon>Tylenchina</taxon>
        <taxon>Panagrolaimomorpha</taxon>
        <taxon>Strongyloidoidea</taxon>
        <taxon>Steinernematidae</taxon>
        <taxon>Steinernema</taxon>
    </lineage>
</organism>
<dbReference type="SUPFAM" id="SSF50630">
    <property type="entry name" value="Acid proteases"/>
    <property type="match status" value="1"/>
</dbReference>
<proteinExistence type="inferred from homology"/>
<evidence type="ECO:0000256" key="2">
    <source>
        <dbReference type="PIRSR" id="PIRSR601461-1"/>
    </source>
</evidence>
<keyword evidence="4" id="KW-0378">Hydrolase</keyword>
<dbReference type="InterPro" id="IPR021109">
    <property type="entry name" value="Peptidase_aspartic_dom_sf"/>
</dbReference>
<dbReference type="InterPro" id="IPR033121">
    <property type="entry name" value="PEPTIDASE_A1"/>
</dbReference>
<dbReference type="Gene3D" id="2.40.70.10">
    <property type="entry name" value="Acid Proteases"/>
    <property type="match status" value="3"/>
</dbReference>
<dbReference type="Pfam" id="PF00026">
    <property type="entry name" value="Asp"/>
    <property type="match status" value="1"/>
</dbReference>
<feature type="disulfide bond" evidence="3">
    <location>
        <begin position="587"/>
        <end position="624"/>
    </location>
</feature>